<organism evidence="1 2">
    <name type="scientific">Plakobranchus ocellatus</name>
    <dbReference type="NCBI Taxonomy" id="259542"/>
    <lineage>
        <taxon>Eukaryota</taxon>
        <taxon>Metazoa</taxon>
        <taxon>Spiralia</taxon>
        <taxon>Lophotrochozoa</taxon>
        <taxon>Mollusca</taxon>
        <taxon>Gastropoda</taxon>
        <taxon>Heterobranchia</taxon>
        <taxon>Euthyneura</taxon>
        <taxon>Panpulmonata</taxon>
        <taxon>Sacoglossa</taxon>
        <taxon>Placobranchoidea</taxon>
        <taxon>Plakobranchidae</taxon>
        <taxon>Plakobranchus</taxon>
    </lineage>
</organism>
<proteinExistence type="predicted"/>
<gene>
    <name evidence="1" type="ORF">PoB_006515600</name>
</gene>
<reference evidence="1 2" key="1">
    <citation type="journal article" date="2021" name="Elife">
        <title>Chloroplast acquisition without the gene transfer in kleptoplastic sea slugs, Plakobranchus ocellatus.</title>
        <authorList>
            <person name="Maeda T."/>
            <person name="Takahashi S."/>
            <person name="Yoshida T."/>
            <person name="Shimamura S."/>
            <person name="Takaki Y."/>
            <person name="Nagai Y."/>
            <person name="Toyoda A."/>
            <person name="Suzuki Y."/>
            <person name="Arimoto A."/>
            <person name="Ishii H."/>
            <person name="Satoh N."/>
            <person name="Nishiyama T."/>
            <person name="Hasebe M."/>
            <person name="Maruyama T."/>
            <person name="Minagawa J."/>
            <person name="Obokata J."/>
            <person name="Shigenobu S."/>
        </authorList>
    </citation>
    <scope>NUCLEOTIDE SEQUENCE [LARGE SCALE GENOMIC DNA]</scope>
</reference>
<evidence type="ECO:0000313" key="1">
    <source>
        <dbReference type="EMBL" id="GFO38651.1"/>
    </source>
</evidence>
<name>A0AAV4D387_9GAST</name>
<dbReference type="Proteomes" id="UP000735302">
    <property type="component" value="Unassembled WGS sequence"/>
</dbReference>
<sequence>MGSAGIKCFIKPGGVLAGSVSSKAHAGILDGVERDRTGQPLVMGLVAPSPCPSKGEWKEKVHPNVPDRITATEIEESYALKARDWDTFR</sequence>
<dbReference type="AlphaFoldDB" id="A0AAV4D387"/>
<evidence type="ECO:0000313" key="2">
    <source>
        <dbReference type="Proteomes" id="UP000735302"/>
    </source>
</evidence>
<accession>A0AAV4D387</accession>
<protein>
    <submittedName>
        <fullName evidence="1">Uncharacterized protein</fullName>
    </submittedName>
</protein>
<comment type="caution">
    <text evidence="1">The sequence shown here is derived from an EMBL/GenBank/DDBJ whole genome shotgun (WGS) entry which is preliminary data.</text>
</comment>
<dbReference type="EMBL" id="BLXT01007329">
    <property type="protein sequence ID" value="GFO38651.1"/>
    <property type="molecule type" value="Genomic_DNA"/>
</dbReference>
<keyword evidence="2" id="KW-1185">Reference proteome</keyword>